<organism evidence="1 2">
    <name type="scientific">Rothia dentocariosa</name>
    <dbReference type="NCBI Taxonomy" id="2047"/>
    <lineage>
        <taxon>Bacteria</taxon>
        <taxon>Bacillati</taxon>
        <taxon>Actinomycetota</taxon>
        <taxon>Actinomycetes</taxon>
        <taxon>Micrococcales</taxon>
        <taxon>Micrococcaceae</taxon>
        <taxon>Rothia</taxon>
    </lineage>
</organism>
<sequence length="190" mass="21898">EHNVGQGIIKSFNVSVDFKPESTTVTGPKMDPRNYSKFICATFLLVDSFEDSTLAYRKFSAYYKDFPTKVTSSERLNLQETRHAYIGLFRMVTENWRPDPYAQAVENLAHHTETVGRMVYAKSLINKFRCTLQNEKFHKVVNDWQEIVGFETIDSLDRDSLVPKYPALVDGKSFNVQCSIDDLYRAGEFL</sequence>
<evidence type="ECO:0000313" key="2">
    <source>
        <dbReference type="Proteomes" id="UP000216195"/>
    </source>
</evidence>
<name>A0AAE5KM36_9MICC</name>
<gene>
    <name evidence="1" type="ORF">B8W87_10650</name>
</gene>
<dbReference type="Proteomes" id="UP000216195">
    <property type="component" value="Unassembled WGS sequence"/>
</dbReference>
<protein>
    <submittedName>
        <fullName evidence="1">Uncharacterized protein</fullName>
    </submittedName>
</protein>
<dbReference type="EMBL" id="NCWU01000026">
    <property type="protein sequence ID" value="PAK84349.1"/>
    <property type="molecule type" value="Genomic_DNA"/>
</dbReference>
<reference evidence="1 2" key="1">
    <citation type="submission" date="2017-04" db="EMBL/GenBank/DDBJ databases">
        <title>Kefir bacterial isolates.</title>
        <authorList>
            <person name="Kim Y."/>
            <person name="Blasche S."/>
            <person name="Patil K.R."/>
        </authorList>
    </citation>
    <scope>NUCLEOTIDE SEQUENCE [LARGE SCALE GENOMIC DNA]</scope>
    <source>
        <strain evidence="1 2">OG2-1</strain>
    </source>
</reference>
<dbReference type="AlphaFoldDB" id="A0AAE5KM36"/>
<feature type="non-terminal residue" evidence="1">
    <location>
        <position position="190"/>
    </location>
</feature>
<evidence type="ECO:0000313" key="1">
    <source>
        <dbReference type="EMBL" id="PAK84349.1"/>
    </source>
</evidence>
<accession>A0AAE5KM36</accession>
<proteinExistence type="predicted"/>
<feature type="non-terminal residue" evidence="1">
    <location>
        <position position="1"/>
    </location>
</feature>
<comment type="caution">
    <text evidence="1">The sequence shown here is derived from an EMBL/GenBank/DDBJ whole genome shotgun (WGS) entry which is preliminary data.</text>
</comment>